<feature type="compositionally biased region" description="Acidic residues" evidence="1">
    <location>
        <begin position="118"/>
        <end position="133"/>
    </location>
</feature>
<dbReference type="Pfam" id="PF21673">
    <property type="entry name" value="CCDC93_N"/>
    <property type="match status" value="1"/>
</dbReference>
<protein>
    <submittedName>
        <fullName evidence="3">KOG2701 domain-containing protein</fullName>
    </submittedName>
</protein>
<dbReference type="AlphaFoldDB" id="A0A182SZ62"/>
<feature type="region of interest" description="Disordered" evidence="1">
    <location>
        <begin position="206"/>
        <end position="230"/>
    </location>
</feature>
<keyword evidence="4" id="KW-1185">Reference proteome</keyword>
<reference evidence="4" key="1">
    <citation type="submission" date="2013-09" db="EMBL/GenBank/DDBJ databases">
        <title>The Genome Sequence of Anopheles maculatus species B.</title>
        <authorList>
            <consortium name="The Broad Institute Genomics Platform"/>
            <person name="Neafsey D.E."/>
            <person name="Besansky N."/>
            <person name="Howell P."/>
            <person name="Walton C."/>
            <person name="Young S.K."/>
            <person name="Zeng Q."/>
            <person name="Gargeya S."/>
            <person name="Fitzgerald M."/>
            <person name="Haas B."/>
            <person name="Abouelleil A."/>
            <person name="Allen A.W."/>
            <person name="Alvarado L."/>
            <person name="Arachchi H.M."/>
            <person name="Berlin A.M."/>
            <person name="Chapman S.B."/>
            <person name="Gainer-Dewar J."/>
            <person name="Goldberg J."/>
            <person name="Griggs A."/>
            <person name="Gujja S."/>
            <person name="Hansen M."/>
            <person name="Howarth C."/>
            <person name="Imamovic A."/>
            <person name="Ireland A."/>
            <person name="Larimer J."/>
            <person name="McCowan C."/>
            <person name="Murphy C."/>
            <person name="Pearson M."/>
            <person name="Poon T.W."/>
            <person name="Priest M."/>
            <person name="Roberts A."/>
            <person name="Saif S."/>
            <person name="Shea T."/>
            <person name="Sisk P."/>
            <person name="Sykes S."/>
            <person name="Wortman J."/>
            <person name="Nusbaum C."/>
            <person name="Birren B."/>
        </authorList>
    </citation>
    <scope>NUCLEOTIDE SEQUENCE [LARGE SCALE GENOMIC DNA]</scope>
    <source>
        <strain evidence="4">maculatus3</strain>
    </source>
</reference>
<evidence type="ECO:0000259" key="2">
    <source>
        <dbReference type="Pfam" id="PF21673"/>
    </source>
</evidence>
<proteinExistence type="predicted"/>
<reference evidence="3" key="2">
    <citation type="submission" date="2020-05" db="UniProtKB">
        <authorList>
            <consortium name="EnsemblMetazoa"/>
        </authorList>
    </citation>
    <scope>IDENTIFICATION</scope>
    <source>
        <strain evidence="3">maculatus3</strain>
    </source>
</reference>
<dbReference type="InterPro" id="IPR039116">
    <property type="entry name" value="CCDC93"/>
</dbReference>
<dbReference type="EnsemblMetazoa" id="AMAM016375-RA">
    <property type="protein sequence ID" value="AMAM016375-PA"/>
    <property type="gene ID" value="AMAM016375"/>
</dbReference>
<accession>A0A182SZ62</accession>
<sequence>MKCPFLIEPHQIQGLDFINIFPVVQSLVKRSVENRSKKADTLRKLAATQFQNHCTLESDRELQRLRVKQLSNLQVIESKYLPKRQFKLRKAAGGGWIPVRPKDAVDQEMAEGARALDDGTEIGLEEEDDEEDLSVTTESEEHNIPVDLTDADRSTLTKKYDDIKQKLSTDGIEHVSDRNRIKSQLALKLALEKKLELALNERDQLRSTVLDEEQQLQDASERKESLEEEI</sequence>
<feature type="domain" description="CCDC93 N-terminal" evidence="2">
    <location>
        <begin position="1"/>
        <end position="30"/>
    </location>
</feature>
<dbReference type="InterPro" id="IPR048747">
    <property type="entry name" value="CCDC93_N"/>
</dbReference>
<name>A0A182SZ62_9DIPT</name>
<evidence type="ECO:0000313" key="4">
    <source>
        <dbReference type="Proteomes" id="UP000075901"/>
    </source>
</evidence>
<dbReference type="PANTHER" id="PTHR16441:SF0">
    <property type="entry name" value="COILED-COIL DOMAIN-CONTAINING PROTEIN 93"/>
    <property type="match status" value="1"/>
</dbReference>
<dbReference type="VEuPathDB" id="VectorBase:AMAM016375"/>
<evidence type="ECO:0000313" key="3">
    <source>
        <dbReference type="EnsemblMetazoa" id="AMAM016375-PA"/>
    </source>
</evidence>
<dbReference type="Proteomes" id="UP000075901">
    <property type="component" value="Unassembled WGS sequence"/>
</dbReference>
<feature type="region of interest" description="Disordered" evidence="1">
    <location>
        <begin position="115"/>
        <end position="140"/>
    </location>
</feature>
<feature type="compositionally biased region" description="Basic and acidic residues" evidence="1">
    <location>
        <begin position="219"/>
        <end position="230"/>
    </location>
</feature>
<evidence type="ECO:0000256" key="1">
    <source>
        <dbReference type="SAM" id="MobiDB-lite"/>
    </source>
</evidence>
<dbReference type="PANTHER" id="PTHR16441">
    <property type="entry name" value="FIDIPIDINE"/>
    <property type="match status" value="1"/>
</dbReference>
<dbReference type="GO" id="GO:0006893">
    <property type="term" value="P:Golgi to plasma membrane transport"/>
    <property type="evidence" value="ECO:0007669"/>
    <property type="project" value="TreeGrafter"/>
</dbReference>
<organism evidence="3 4">
    <name type="scientific">Anopheles maculatus</name>
    <dbReference type="NCBI Taxonomy" id="74869"/>
    <lineage>
        <taxon>Eukaryota</taxon>
        <taxon>Metazoa</taxon>
        <taxon>Ecdysozoa</taxon>
        <taxon>Arthropoda</taxon>
        <taxon>Hexapoda</taxon>
        <taxon>Insecta</taxon>
        <taxon>Pterygota</taxon>
        <taxon>Neoptera</taxon>
        <taxon>Endopterygota</taxon>
        <taxon>Diptera</taxon>
        <taxon>Nematocera</taxon>
        <taxon>Culicoidea</taxon>
        <taxon>Culicidae</taxon>
        <taxon>Anophelinae</taxon>
        <taxon>Anopheles</taxon>
        <taxon>Anopheles maculatus group</taxon>
    </lineage>
</organism>